<name>A0A6J4KAG5_9CHLR</name>
<feature type="non-terminal residue" evidence="2">
    <location>
        <position position="1"/>
    </location>
</feature>
<evidence type="ECO:0000313" key="2">
    <source>
        <dbReference type="EMBL" id="CAA9299797.1"/>
    </source>
</evidence>
<evidence type="ECO:0000256" key="1">
    <source>
        <dbReference type="SAM" id="MobiDB-lite"/>
    </source>
</evidence>
<organism evidence="2">
    <name type="scientific">uncultured Chloroflexota bacterium</name>
    <dbReference type="NCBI Taxonomy" id="166587"/>
    <lineage>
        <taxon>Bacteria</taxon>
        <taxon>Bacillati</taxon>
        <taxon>Chloroflexota</taxon>
        <taxon>environmental samples</taxon>
    </lineage>
</organism>
<proteinExistence type="predicted"/>
<gene>
    <name evidence="2" type="ORF">AVDCRST_MAG77-5520</name>
</gene>
<protein>
    <submittedName>
        <fullName evidence="2">Uncharacterized protein</fullName>
    </submittedName>
</protein>
<feature type="region of interest" description="Disordered" evidence="1">
    <location>
        <begin position="1"/>
        <end position="21"/>
    </location>
</feature>
<reference evidence="2" key="1">
    <citation type="submission" date="2020-02" db="EMBL/GenBank/DDBJ databases">
        <authorList>
            <person name="Meier V. D."/>
        </authorList>
    </citation>
    <scope>NUCLEOTIDE SEQUENCE</scope>
    <source>
        <strain evidence="2">AVDCRST_MAG77</strain>
    </source>
</reference>
<sequence>ARQGTGGFQERRADDPGWVGERHLRAAAVPWRRRAEPAPGELQHPTNRSWTNPRYRFRCRKDYNGLQRTTRTPPAAPGDRPATL</sequence>
<feature type="compositionally biased region" description="Basic and acidic residues" evidence="1">
    <location>
        <begin position="9"/>
        <end position="21"/>
    </location>
</feature>
<dbReference type="EMBL" id="CADCTC010000290">
    <property type="protein sequence ID" value="CAA9299797.1"/>
    <property type="molecule type" value="Genomic_DNA"/>
</dbReference>
<dbReference type="AlphaFoldDB" id="A0A6J4KAG5"/>
<accession>A0A6J4KAG5</accession>
<feature type="non-terminal residue" evidence="2">
    <location>
        <position position="84"/>
    </location>
</feature>
<feature type="region of interest" description="Disordered" evidence="1">
    <location>
        <begin position="62"/>
        <end position="84"/>
    </location>
</feature>